<dbReference type="KEGG" id="ppru:FDP22_06805"/>
<reference evidence="1 2" key="1">
    <citation type="submission" date="2019-06" db="EMBL/GenBank/DDBJ databases">
        <title>Genome sequence of Rhodobacteraceae bacterium D4M1.</title>
        <authorList>
            <person name="Cao J."/>
        </authorList>
    </citation>
    <scope>NUCLEOTIDE SEQUENCE [LARGE SCALE GENOMIC DNA]</scope>
    <source>
        <strain evidence="1 2">D4M1</strain>
    </source>
</reference>
<sequence>MTPDSETPEGLAGRAAARALVIDRLTRAGFRRPAGCTVEAHRAELERIAARIAYLDAGELATLAEALLEMGEGRAGDRWPREVRVLKLARTLRQPPPGFSGKVVRFMRCAVGRQAVAEGWAGPLLTCLLRRPGVPAGDYALGQLREAATEERRRLQVIAERRAAGQVLTPDEAAFRASWERRERMAAQLVRGEIEAEAL</sequence>
<dbReference type="Proteomes" id="UP000305888">
    <property type="component" value="Chromosome"/>
</dbReference>
<organism evidence="1 2">
    <name type="scientific">Paroceanicella profunda</name>
    <dbReference type="NCBI Taxonomy" id="2579971"/>
    <lineage>
        <taxon>Bacteria</taxon>
        <taxon>Pseudomonadati</taxon>
        <taxon>Pseudomonadota</taxon>
        <taxon>Alphaproteobacteria</taxon>
        <taxon>Rhodobacterales</taxon>
        <taxon>Paracoccaceae</taxon>
        <taxon>Paroceanicella</taxon>
    </lineage>
</organism>
<accession>A0A5B8FGX4</accession>
<evidence type="ECO:0000313" key="2">
    <source>
        <dbReference type="Proteomes" id="UP000305888"/>
    </source>
</evidence>
<keyword evidence="2" id="KW-1185">Reference proteome</keyword>
<evidence type="ECO:0000313" key="1">
    <source>
        <dbReference type="EMBL" id="QDL91517.1"/>
    </source>
</evidence>
<dbReference type="AlphaFoldDB" id="A0A5B8FGX4"/>
<name>A0A5B8FGX4_9RHOB</name>
<proteinExistence type="predicted"/>
<protein>
    <submittedName>
        <fullName evidence="1">Uncharacterized protein</fullName>
    </submittedName>
</protein>
<gene>
    <name evidence="1" type="ORF">FDP22_06805</name>
</gene>
<dbReference type="RefSeq" id="WP_138572463.1">
    <property type="nucleotide sequence ID" value="NZ_CP040818.1"/>
</dbReference>
<dbReference type="EMBL" id="CP040818">
    <property type="protein sequence ID" value="QDL91517.1"/>
    <property type="molecule type" value="Genomic_DNA"/>
</dbReference>
<dbReference type="OrthoDB" id="7778116at2"/>